<dbReference type="EMBL" id="LNYR01000006">
    <property type="protein sequence ID" value="KTD52964.1"/>
    <property type="molecule type" value="Genomic_DNA"/>
</dbReference>
<dbReference type="Proteomes" id="UP000254230">
    <property type="component" value="Unassembled WGS sequence"/>
</dbReference>
<evidence type="ECO:0000313" key="4">
    <source>
        <dbReference type="Proteomes" id="UP000054639"/>
    </source>
</evidence>
<evidence type="ECO:0000313" key="5">
    <source>
        <dbReference type="Proteomes" id="UP000254230"/>
    </source>
</evidence>
<sequence>MFARNFFRMIGKCMPYALDQSNVRVGRMAAETTEDIIRKEFENELKKEGWHSIRERIQVEELVLDELTNEKHQLQQAVERSCLTPAIERARQGYSVRGVFWEEMQKNRKHVAPSETLKVLDEQIDWLNTRQKIFEEINAYTSINRPFS</sequence>
<dbReference type="EMBL" id="UGOW01000001">
    <property type="protein sequence ID" value="STY16306.1"/>
    <property type="molecule type" value="Genomic_DNA"/>
</dbReference>
<gene>
    <name evidence="2" type="ORF">Lqua_0797</name>
    <name evidence="3" type="ORF">NCTC12376_00087</name>
</gene>
<keyword evidence="1" id="KW-0175">Coiled coil</keyword>
<keyword evidence="4" id="KW-1185">Reference proteome</keyword>
<accession>A0A378KPM3</accession>
<evidence type="ECO:0000256" key="1">
    <source>
        <dbReference type="SAM" id="Coils"/>
    </source>
</evidence>
<organism evidence="3 5">
    <name type="scientific">Legionella quateirensis</name>
    <dbReference type="NCBI Taxonomy" id="45072"/>
    <lineage>
        <taxon>Bacteria</taxon>
        <taxon>Pseudomonadati</taxon>
        <taxon>Pseudomonadota</taxon>
        <taxon>Gammaproteobacteria</taxon>
        <taxon>Legionellales</taxon>
        <taxon>Legionellaceae</taxon>
        <taxon>Legionella</taxon>
    </lineage>
</organism>
<evidence type="ECO:0000313" key="2">
    <source>
        <dbReference type="EMBL" id="KTD52964.1"/>
    </source>
</evidence>
<reference evidence="2 4" key="1">
    <citation type="submission" date="2015-11" db="EMBL/GenBank/DDBJ databases">
        <title>Genomic analysis of 38 Legionella species identifies large and diverse effector repertoires.</title>
        <authorList>
            <person name="Burstein D."/>
            <person name="Amaro F."/>
            <person name="Zusman T."/>
            <person name="Lifshitz Z."/>
            <person name="Cohen O."/>
            <person name="Gilbert J.A."/>
            <person name="Pupko T."/>
            <person name="Shuman H.A."/>
            <person name="Segal G."/>
        </authorList>
    </citation>
    <scope>NUCLEOTIDE SEQUENCE [LARGE SCALE GENOMIC DNA]</scope>
    <source>
        <strain evidence="2 4">ATCC 49507</strain>
    </source>
</reference>
<dbReference type="AlphaFoldDB" id="A0A378KPM3"/>
<name>A0A378KPM3_9GAMM</name>
<dbReference type="OrthoDB" id="5653065at2"/>
<dbReference type="Proteomes" id="UP000054639">
    <property type="component" value="Unassembled WGS sequence"/>
</dbReference>
<protein>
    <submittedName>
        <fullName evidence="3">Uncharacterized protein</fullName>
    </submittedName>
</protein>
<dbReference type="RefSeq" id="WP_058472982.1">
    <property type="nucleotide sequence ID" value="NZ_CAAAIL010000007.1"/>
</dbReference>
<reference evidence="3 5" key="2">
    <citation type="submission" date="2018-06" db="EMBL/GenBank/DDBJ databases">
        <authorList>
            <consortium name="Pathogen Informatics"/>
            <person name="Doyle S."/>
        </authorList>
    </citation>
    <scope>NUCLEOTIDE SEQUENCE [LARGE SCALE GENOMIC DNA]</scope>
    <source>
        <strain evidence="3 5">NCTC12376</strain>
    </source>
</reference>
<feature type="coiled-coil region" evidence="1">
    <location>
        <begin position="57"/>
        <end position="84"/>
    </location>
</feature>
<proteinExistence type="predicted"/>
<evidence type="ECO:0000313" key="3">
    <source>
        <dbReference type="EMBL" id="STY16306.1"/>
    </source>
</evidence>